<dbReference type="PROSITE" id="PS51191">
    <property type="entry name" value="FEMABX"/>
    <property type="match status" value="1"/>
</dbReference>
<dbReference type="RefSeq" id="WP_095104181.1">
    <property type="nucleotide sequence ID" value="NZ_BKAR01000017.1"/>
</dbReference>
<evidence type="ECO:0000256" key="11">
    <source>
        <dbReference type="ARBA" id="ARBA00030706"/>
    </source>
</evidence>
<dbReference type="GO" id="GO:0005737">
    <property type="term" value="C:cytoplasm"/>
    <property type="evidence" value="ECO:0007669"/>
    <property type="project" value="UniProtKB-SubCell"/>
</dbReference>
<evidence type="ECO:0000256" key="3">
    <source>
        <dbReference type="ARBA" id="ARBA00012466"/>
    </source>
</evidence>
<evidence type="ECO:0000256" key="12">
    <source>
        <dbReference type="ARBA" id="ARBA00032233"/>
    </source>
</evidence>
<organism evidence="15 16">
    <name type="scientific">Staphylococcus piscifermentans</name>
    <dbReference type="NCBI Taxonomy" id="70258"/>
    <lineage>
        <taxon>Bacteria</taxon>
        <taxon>Bacillati</taxon>
        <taxon>Bacillota</taxon>
        <taxon>Bacilli</taxon>
        <taxon>Bacillales</taxon>
        <taxon>Staphylococcaceae</taxon>
        <taxon>Staphylococcus</taxon>
    </lineage>
</organism>
<evidence type="ECO:0000256" key="2">
    <source>
        <dbReference type="ARBA" id="ARBA00009943"/>
    </source>
</evidence>
<dbReference type="PANTHER" id="PTHR36174">
    <property type="entry name" value="LIPID II:GLYCINE GLYCYLTRANSFERASE"/>
    <property type="match status" value="1"/>
</dbReference>
<dbReference type="GO" id="GO:0008360">
    <property type="term" value="P:regulation of cell shape"/>
    <property type="evidence" value="ECO:0007669"/>
    <property type="project" value="UniProtKB-KW"/>
</dbReference>
<evidence type="ECO:0000313" key="16">
    <source>
        <dbReference type="Proteomes" id="UP000321736"/>
    </source>
</evidence>
<dbReference type="EC" id="2.3.2.17" evidence="3"/>
<evidence type="ECO:0000256" key="5">
    <source>
        <dbReference type="ARBA" id="ARBA00022490"/>
    </source>
</evidence>
<keyword evidence="16" id="KW-1185">Reference proteome</keyword>
<comment type="catalytic activity">
    <reaction evidence="13">
        <text>beta-D-GlcNAc-(1-&gt;4)-Mur2Ac(oyl-L-Ala-D-isoglutaminyl-L-Lys-(N(6)-Gly)-D-Ala-D-Ala)-di-trans,octa-cis-undecaprenyl diphosphate + 2 glycyl-tRNA(Gly) = MurNAc-L-Ala-D-isoglutaminyl-L-Lys-(N(6)-tri-Gly)-D-Ala-D-Ala-diphospho-di-trans,octa-cis-undecaprenyl-GlcNAc + 2 tRNA(Gly) + 2 H(+)</text>
        <dbReference type="Rhea" id="RHEA:30439"/>
        <dbReference type="Rhea" id="RHEA-COMP:9664"/>
        <dbReference type="Rhea" id="RHEA-COMP:9683"/>
        <dbReference type="ChEBI" id="CHEBI:15378"/>
        <dbReference type="ChEBI" id="CHEBI:62234"/>
        <dbReference type="ChEBI" id="CHEBI:62235"/>
        <dbReference type="ChEBI" id="CHEBI:78442"/>
        <dbReference type="ChEBI" id="CHEBI:78522"/>
        <dbReference type="EC" id="2.3.2.17"/>
    </reaction>
</comment>
<evidence type="ECO:0000256" key="9">
    <source>
        <dbReference type="ARBA" id="ARBA00023315"/>
    </source>
</evidence>
<dbReference type="InterPro" id="IPR003447">
    <property type="entry name" value="FEMABX"/>
</dbReference>
<dbReference type="GO" id="GO:0000166">
    <property type="term" value="F:nucleotide binding"/>
    <property type="evidence" value="ECO:0007669"/>
    <property type="project" value="InterPro"/>
</dbReference>
<evidence type="ECO:0000256" key="14">
    <source>
        <dbReference type="SAM" id="Coils"/>
    </source>
</evidence>
<protein>
    <recommendedName>
        <fullName evidence="4">Aminoacyltransferase FemA</fullName>
        <ecNumber evidence="3">2.3.2.17</ecNumber>
    </recommendedName>
    <alternativeName>
        <fullName evidence="12">Factor essential for expression of methicillin resistance A</fullName>
    </alternativeName>
    <alternativeName>
        <fullName evidence="11">N-acetylmuramoyl-L-alanyl-D-glutamyl-L-lysyl-(N6-glycyl)-D-alanyl-D-alanine-diphosphoundecaprenyl-N-acetylglucosamine:glycine glycyltransferase</fullName>
    </alternativeName>
</protein>
<dbReference type="PANTHER" id="PTHR36174:SF2">
    <property type="entry name" value="AMINOACYLTRANSFERASE FEMA"/>
    <property type="match status" value="1"/>
</dbReference>
<keyword evidence="7" id="KW-0133">Cell shape</keyword>
<dbReference type="GO" id="GO:0009252">
    <property type="term" value="P:peptidoglycan biosynthetic process"/>
    <property type="evidence" value="ECO:0007669"/>
    <property type="project" value="UniProtKB-KW"/>
</dbReference>
<keyword evidence="5" id="KW-0963">Cytoplasm</keyword>
<dbReference type="SUPFAM" id="SSF46589">
    <property type="entry name" value="tRNA-binding arm"/>
    <property type="match status" value="1"/>
</dbReference>
<dbReference type="Gene3D" id="1.20.58.90">
    <property type="match status" value="1"/>
</dbReference>
<comment type="caution">
    <text evidence="15">The sequence shown here is derived from an EMBL/GenBank/DDBJ whole genome shotgun (WGS) entry which is preliminary data.</text>
</comment>
<comment type="similarity">
    <text evidence="2">Belongs to the FemABX family.</text>
</comment>
<dbReference type="InterPro" id="IPR050644">
    <property type="entry name" value="PG_Glycine_Bridge_Synth"/>
</dbReference>
<reference evidence="15 16" key="1">
    <citation type="submission" date="2019-07" db="EMBL/GenBank/DDBJ databases">
        <title>Whole genome shotgun sequence of Staphylococcus piscifermentans NBRC 109625.</title>
        <authorList>
            <person name="Hosoyama A."/>
            <person name="Uohara A."/>
            <person name="Ohji S."/>
            <person name="Ichikawa N."/>
        </authorList>
    </citation>
    <scope>NUCLEOTIDE SEQUENCE [LARGE SCALE GENOMIC DNA]</scope>
    <source>
        <strain evidence="15 16">NBRC 109625</strain>
    </source>
</reference>
<evidence type="ECO:0000313" key="15">
    <source>
        <dbReference type="EMBL" id="GEP84927.1"/>
    </source>
</evidence>
<proteinExistence type="inferred from homology"/>
<evidence type="ECO:0000256" key="7">
    <source>
        <dbReference type="ARBA" id="ARBA00022960"/>
    </source>
</evidence>
<evidence type="ECO:0000256" key="10">
    <source>
        <dbReference type="ARBA" id="ARBA00023316"/>
    </source>
</evidence>
<keyword evidence="9" id="KW-0012">Acyltransferase</keyword>
<sequence length="417" mass="49694">MFFTTLTEDEFAQFTQENFSHYTQSARHYQYRNVHQQDVHLVGVKDDDGKVIAACLLSEARCLRFFKYFYTHRGPVMDYSNLRLVKYFFASLTRYLKKQRCIYVLVDPYLLASLRETDGEIIESYDNQRFIKELAKLGYIHQGYSIGYSQMSQIRWLSVLDLKDKSETQLLNEMDYQTRRNIKKTYEMGVQVRTLSIDETPTFFELFRMAEEKHGFKFRELDYFKQMQKTYGNRAFLKIAYVDLYTYLKALNEKHTELVLELNKLNAKLQESPNSKKTKSKINQLKQQVDSNTRKINETKELMQSEGDVLNLASALYLYNEHEVYYLSSGSNPKYNRFMGAYRLQWEMIKFAKKKNIDRYNFYGITGDFTDDAEDFGVQKFKEGFNAHVEEYIGDFIKPIHPLLYKLYQFTEKSRKH</sequence>
<feature type="coiled-coil region" evidence="14">
    <location>
        <begin position="248"/>
        <end position="302"/>
    </location>
</feature>
<dbReference type="OrthoDB" id="2173585at2"/>
<evidence type="ECO:0000256" key="13">
    <source>
        <dbReference type="ARBA" id="ARBA00047483"/>
    </source>
</evidence>
<dbReference type="GO" id="GO:0071555">
    <property type="term" value="P:cell wall organization"/>
    <property type="evidence" value="ECO:0007669"/>
    <property type="project" value="UniProtKB-KW"/>
</dbReference>
<dbReference type="AlphaFoldDB" id="A0A239TS11"/>
<evidence type="ECO:0000256" key="6">
    <source>
        <dbReference type="ARBA" id="ARBA00022679"/>
    </source>
</evidence>
<dbReference type="Gene3D" id="3.40.630.30">
    <property type="match status" value="2"/>
</dbReference>
<keyword evidence="10" id="KW-0961">Cell wall biogenesis/degradation</keyword>
<keyword evidence="14" id="KW-0175">Coiled coil</keyword>
<gene>
    <name evidence="15" type="ORF">SPI02_15120</name>
</gene>
<evidence type="ECO:0000256" key="8">
    <source>
        <dbReference type="ARBA" id="ARBA00022984"/>
    </source>
</evidence>
<keyword evidence="8" id="KW-0573">Peptidoglycan synthesis</keyword>
<name>A0A239TS11_9STAP</name>
<dbReference type="Proteomes" id="UP000321736">
    <property type="component" value="Unassembled WGS sequence"/>
</dbReference>
<evidence type="ECO:0000256" key="4">
    <source>
        <dbReference type="ARBA" id="ARBA00016236"/>
    </source>
</evidence>
<dbReference type="InterPro" id="IPR010978">
    <property type="entry name" value="tRNA-bd_arm"/>
</dbReference>
<evidence type="ECO:0000256" key="1">
    <source>
        <dbReference type="ARBA" id="ARBA00004496"/>
    </source>
</evidence>
<comment type="subcellular location">
    <subcellularLocation>
        <location evidence="1">Cytoplasm</location>
    </subcellularLocation>
</comment>
<dbReference type="SUPFAM" id="SSF55729">
    <property type="entry name" value="Acyl-CoA N-acyltransferases (Nat)"/>
    <property type="match status" value="2"/>
</dbReference>
<accession>A0A239TS11</accession>
<dbReference type="Pfam" id="PF02388">
    <property type="entry name" value="FemAB"/>
    <property type="match status" value="1"/>
</dbReference>
<dbReference type="GO" id="GO:0016755">
    <property type="term" value="F:aminoacyltransferase activity"/>
    <property type="evidence" value="ECO:0007669"/>
    <property type="project" value="InterPro"/>
</dbReference>
<keyword evidence="6" id="KW-0808">Transferase</keyword>
<dbReference type="EMBL" id="BKAR01000017">
    <property type="protein sequence ID" value="GEP84927.1"/>
    <property type="molecule type" value="Genomic_DNA"/>
</dbReference>
<dbReference type="InterPro" id="IPR016181">
    <property type="entry name" value="Acyl_CoA_acyltransferase"/>
</dbReference>